<dbReference type="GO" id="GO:0016887">
    <property type="term" value="F:ATP hydrolysis activity"/>
    <property type="evidence" value="ECO:0007669"/>
    <property type="project" value="InterPro"/>
</dbReference>
<feature type="region of interest" description="Disordered" evidence="4">
    <location>
        <begin position="1"/>
        <end position="30"/>
    </location>
</feature>
<dbReference type="PANTHER" id="PTHR43158">
    <property type="entry name" value="SKFA PEPTIDE EXPORT ATP-BINDING PROTEIN SKFE"/>
    <property type="match status" value="1"/>
</dbReference>
<evidence type="ECO:0000256" key="3">
    <source>
        <dbReference type="ARBA" id="ARBA00022840"/>
    </source>
</evidence>
<dbReference type="EMBL" id="UINC01028131">
    <property type="protein sequence ID" value="SVB08577.1"/>
    <property type="molecule type" value="Genomic_DNA"/>
</dbReference>
<evidence type="ECO:0000256" key="1">
    <source>
        <dbReference type="ARBA" id="ARBA00022448"/>
    </source>
</evidence>
<evidence type="ECO:0000259" key="5">
    <source>
        <dbReference type="PROSITE" id="PS50893"/>
    </source>
</evidence>
<evidence type="ECO:0000313" key="6">
    <source>
        <dbReference type="EMBL" id="SVB08577.1"/>
    </source>
</evidence>
<evidence type="ECO:0000256" key="4">
    <source>
        <dbReference type="SAM" id="MobiDB-lite"/>
    </source>
</evidence>
<keyword evidence="1" id="KW-0813">Transport</keyword>
<dbReference type="PROSITE" id="PS00211">
    <property type="entry name" value="ABC_TRANSPORTER_1"/>
    <property type="match status" value="1"/>
</dbReference>
<dbReference type="InterPro" id="IPR017871">
    <property type="entry name" value="ABC_transporter-like_CS"/>
</dbReference>
<dbReference type="CDD" id="cd03225">
    <property type="entry name" value="ABC_cobalt_CbiO_domain1"/>
    <property type="match status" value="1"/>
</dbReference>
<dbReference type="SUPFAM" id="SSF52540">
    <property type="entry name" value="P-loop containing nucleoside triphosphate hydrolases"/>
    <property type="match status" value="1"/>
</dbReference>
<dbReference type="InterPro" id="IPR003439">
    <property type="entry name" value="ABC_transporter-like_ATP-bd"/>
</dbReference>
<proteinExistence type="predicted"/>
<accession>A0A382B5T1</accession>
<dbReference type="GO" id="GO:0005524">
    <property type="term" value="F:ATP binding"/>
    <property type="evidence" value="ECO:0007669"/>
    <property type="project" value="UniProtKB-KW"/>
</dbReference>
<sequence length="311" mass="34036">MPQLGSNYPDGHHHRDRYQSTTGLRSSTLPPDFLERAGPVIRAVFNADVLKLSEVRLVRDNTTILDGVDWHVRRGERWVVLGPNGSGKSSLCQIVALYVHPSSGSVSVLGGRLGRVDTRALRLRIGVTSAALATMIRPNMTSEQVVVAGKHAALAHWWHTYEEADWEQARACLRRVGCQDHSAQRFGTVSSGERQRILVARALMTDPDLLVLDEPTAGLDLPGREQLIQTLSGLAQDSDAPSLIVVTHHVDEVPPGFTHALLLANGRVSASGPIQDVLTSARLTDCFGIKLAVEQRHDRWRAWATSSVNPL</sequence>
<dbReference type="InterPro" id="IPR015856">
    <property type="entry name" value="ABC_transpr_CbiO/EcfA_su"/>
</dbReference>
<dbReference type="Gene3D" id="3.40.50.300">
    <property type="entry name" value="P-loop containing nucleotide triphosphate hydrolases"/>
    <property type="match status" value="1"/>
</dbReference>
<reference evidence="6" key="1">
    <citation type="submission" date="2018-05" db="EMBL/GenBank/DDBJ databases">
        <authorList>
            <person name="Lanie J.A."/>
            <person name="Ng W.-L."/>
            <person name="Kazmierczak K.M."/>
            <person name="Andrzejewski T.M."/>
            <person name="Davidsen T.M."/>
            <person name="Wayne K.J."/>
            <person name="Tettelin H."/>
            <person name="Glass J.I."/>
            <person name="Rusch D."/>
            <person name="Podicherti R."/>
            <person name="Tsui H.-C.T."/>
            <person name="Winkler M.E."/>
        </authorList>
    </citation>
    <scope>NUCLEOTIDE SEQUENCE</scope>
</reference>
<dbReference type="PROSITE" id="PS50893">
    <property type="entry name" value="ABC_TRANSPORTER_2"/>
    <property type="match status" value="1"/>
</dbReference>
<name>A0A382B5T1_9ZZZZ</name>
<feature type="compositionally biased region" description="Polar residues" evidence="4">
    <location>
        <begin position="19"/>
        <end position="29"/>
    </location>
</feature>
<dbReference type="GO" id="GO:0055085">
    <property type="term" value="P:transmembrane transport"/>
    <property type="evidence" value="ECO:0007669"/>
    <property type="project" value="InterPro"/>
</dbReference>
<feature type="domain" description="ABC transporter" evidence="5">
    <location>
        <begin position="50"/>
        <end position="290"/>
    </location>
</feature>
<dbReference type="PANTHER" id="PTHR43158:SF2">
    <property type="entry name" value="SKFA PEPTIDE EXPORT ATP-BINDING PROTEIN SKFE"/>
    <property type="match status" value="1"/>
</dbReference>
<dbReference type="GO" id="GO:0016020">
    <property type="term" value="C:membrane"/>
    <property type="evidence" value="ECO:0007669"/>
    <property type="project" value="InterPro"/>
</dbReference>
<keyword evidence="2" id="KW-0547">Nucleotide-binding</keyword>
<organism evidence="6">
    <name type="scientific">marine metagenome</name>
    <dbReference type="NCBI Taxonomy" id="408172"/>
    <lineage>
        <taxon>unclassified sequences</taxon>
        <taxon>metagenomes</taxon>
        <taxon>ecological metagenomes</taxon>
    </lineage>
</organism>
<protein>
    <recommendedName>
        <fullName evidence="5">ABC transporter domain-containing protein</fullName>
    </recommendedName>
</protein>
<keyword evidence="3" id="KW-0067">ATP-binding</keyword>
<evidence type="ECO:0000256" key="2">
    <source>
        <dbReference type="ARBA" id="ARBA00022741"/>
    </source>
</evidence>
<dbReference type="SMART" id="SM00382">
    <property type="entry name" value="AAA"/>
    <property type="match status" value="1"/>
</dbReference>
<dbReference type="InterPro" id="IPR027417">
    <property type="entry name" value="P-loop_NTPase"/>
</dbReference>
<gene>
    <name evidence="6" type="ORF">METZ01_LOCUS161431</name>
</gene>
<dbReference type="AlphaFoldDB" id="A0A382B5T1"/>
<dbReference type="Pfam" id="PF00005">
    <property type="entry name" value="ABC_tran"/>
    <property type="match status" value="1"/>
</dbReference>
<dbReference type="InterPro" id="IPR003593">
    <property type="entry name" value="AAA+_ATPase"/>
</dbReference>